<comment type="caution">
    <text evidence="9">The sequence shown here is derived from an EMBL/GenBank/DDBJ whole genome shotgun (WGS) entry which is preliminary data.</text>
</comment>
<proteinExistence type="inferred from homology"/>
<dbReference type="PROSITE" id="PS51900">
    <property type="entry name" value="CB"/>
    <property type="match status" value="1"/>
</dbReference>
<dbReference type="InterPro" id="IPR010998">
    <property type="entry name" value="Integrase_recombinase_N"/>
</dbReference>
<reference evidence="9 10" key="1">
    <citation type="submission" date="2020-06" db="EMBL/GenBank/DDBJ databases">
        <title>Complete Genome Sequence of Clostridium muelleri sp. nov. P21T, an Acid-Alcohol Producing Acetogen Isolated from Old Hay.</title>
        <authorList>
            <person name="Duncan K.E."/>
            <person name="Tanner R.S."/>
        </authorList>
    </citation>
    <scope>NUCLEOTIDE SEQUENCE [LARGE SCALE GENOMIC DNA]</scope>
    <source>
        <strain evidence="9 10">P21</strain>
    </source>
</reference>
<dbReference type="AlphaFoldDB" id="A0A7Y0HKQ2"/>
<dbReference type="PROSITE" id="PS51898">
    <property type="entry name" value="TYR_RECOMBINASE"/>
    <property type="match status" value="1"/>
</dbReference>
<comment type="similarity">
    <text evidence="2">Belongs to the 'phage' integrase family.</text>
</comment>
<evidence type="ECO:0000259" key="7">
    <source>
        <dbReference type="PROSITE" id="PS51898"/>
    </source>
</evidence>
<evidence type="ECO:0000313" key="10">
    <source>
        <dbReference type="Proteomes" id="UP000537131"/>
    </source>
</evidence>
<dbReference type="GO" id="GO:0006310">
    <property type="term" value="P:DNA recombination"/>
    <property type="evidence" value="ECO:0007669"/>
    <property type="project" value="UniProtKB-KW"/>
</dbReference>
<protein>
    <submittedName>
        <fullName evidence="9">Tyrosine-type recombinase/integrase</fullName>
    </submittedName>
</protein>
<gene>
    <name evidence="9" type="ORF">HBE96_00235</name>
</gene>
<dbReference type="Proteomes" id="UP000537131">
    <property type="component" value="Unassembled WGS sequence"/>
</dbReference>
<name>A0A7Y0HKQ2_9CLOT</name>
<dbReference type="Gene3D" id="1.10.443.10">
    <property type="entry name" value="Intergrase catalytic core"/>
    <property type="match status" value="1"/>
</dbReference>
<accession>A0A7Y0HKQ2</accession>
<evidence type="ECO:0000256" key="2">
    <source>
        <dbReference type="ARBA" id="ARBA00008857"/>
    </source>
</evidence>
<evidence type="ECO:0000256" key="6">
    <source>
        <dbReference type="PROSITE-ProRule" id="PRU01248"/>
    </source>
</evidence>
<dbReference type="InterPro" id="IPR004107">
    <property type="entry name" value="Integrase_SAM-like_N"/>
</dbReference>
<dbReference type="Pfam" id="PF02899">
    <property type="entry name" value="Phage_int_SAM_1"/>
    <property type="match status" value="1"/>
</dbReference>
<sequence>MLLTDLLREYIYECEIRKYSPRTIKEYRNNIKLFFNYLEKEHGIITLEQVSHVEIKRYLKYLTSIGRKATYINGILKNLRGLYKYCEREEYVSNNPCKRVSWQKEPKVIINSFTDTEVIKMLNVFNYSNYYNARNKCIIATLIDTGIRNFELCSLKILDVRETVVLVHGKGNKDRFVPISPLLKKIMIKYERIRTSYMMNKLVKQDNYFLSYRGNPLTVEAIERVVKNAGKEAKVRKEIRCSPHTFRHYFAQAQLRNGLDLYSVSRLLGHENITITKRYLQSIKDEDIVDLALKTSPLMNAKGGRK</sequence>
<keyword evidence="4 6" id="KW-0238">DNA-binding</keyword>
<evidence type="ECO:0000256" key="1">
    <source>
        <dbReference type="ARBA" id="ARBA00003283"/>
    </source>
</evidence>
<dbReference type="PANTHER" id="PTHR30349">
    <property type="entry name" value="PHAGE INTEGRASE-RELATED"/>
    <property type="match status" value="1"/>
</dbReference>
<dbReference type="RefSeq" id="WP_169295768.1">
    <property type="nucleotide sequence ID" value="NZ_JABBNI010000001.1"/>
</dbReference>
<dbReference type="InterPro" id="IPR011010">
    <property type="entry name" value="DNA_brk_join_enz"/>
</dbReference>
<dbReference type="EMBL" id="JABBNI010000001">
    <property type="protein sequence ID" value="NMM61154.1"/>
    <property type="molecule type" value="Genomic_DNA"/>
</dbReference>
<evidence type="ECO:0000256" key="4">
    <source>
        <dbReference type="ARBA" id="ARBA00023125"/>
    </source>
</evidence>
<dbReference type="InterPro" id="IPR050090">
    <property type="entry name" value="Tyrosine_recombinase_XerCD"/>
</dbReference>
<keyword evidence="10" id="KW-1185">Reference proteome</keyword>
<evidence type="ECO:0000259" key="8">
    <source>
        <dbReference type="PROSITE" id="PS51900"/>
    </source>
</evidence>
<dbReference type="GO" id="GO:0015074">
    <property type="term" value="P:DNA integration"/>
    <property type="evidence" value="ECO:0007669"/>
    <property type="project" value="InterPro"/>
</dbReference>
<dbReference type="InterPro" id="IPR013762">
    <property type="entry name" value="Integrase-like_cat_sf"/>
</dbReference>
<keyword evidence="5" id="KW-0233">DNA recombination</keyword>
<evidence type="ECO:0000313" key="9">
    <source>
        <dbReference type="EMBL" id="NMM61154.1"/>
    </source>
</evidence>
<organism evidence="9 10">
    <name type="scientific">Clostridium muellerianum</name>
    <dbReference type="NCBI Taxonomy" id="2716538"/>
    <lineage>
        <taxon>Bacteria</taxon>
        <taxon>Bacillati</taxon>
        <taxon>Bacillota</taxon>
        <taxon>Clostridia</taxon>
        <taxon>Eubacteriales</taxon>
        <taxon>Clostridiaceae</taxon>
        <taxon>Clostridium</taxon>
    </lineage>
</organism>
<dbReference type="InterPro" id="IPR002104">
    <property type="entry name" value="Integrase_catalytic"/>
</dbReference>
<dbReference type="Pfam" id="PF00589">
    <property type="entry name" value="Phage_integrase"/>
    <property type="match status" value="1"/>
</dbReference>
<feature type="domain" description="Core-binding (CB)" evidence="8">
    <location>
        <begin position="1"/>
        <end position="87"/>
    </location>
</feature>
<evidence type="ECO:0000256" key="5">
    <source>
        <dbReference type="ARBA" id="ARBA00023172"/>
    </source>
</evidence>
<dbReference type="SUPFAM" id="SSF56349">
    <property type="entry name" value="DNA breaking-rejoining enzymes"/>
    <property type="match status" value="1"/>
</dbReference>
<feature type="domain" description="Tyr recombinase" evidence="7">
    <location>
        <begin position="108"/>
        <end position="293"/>
    </location>
</feature>
<dbReference type="GO" id="GO:0003677">
    <property type="term" value="F:DNA binding"/>
    <property type="evidence" value="ECO:0007669"/>
    <property type="project" value="UniProtKB-UniRule"/>
</dbReference>
<evidence type="ECO:0000256" key="3">
    <source>
        <dbReference type="ARBA" id="ARBA00022908"/>
    </source>
</evidence>
<comment type="function">
    <text evidence="1">Site-specific tyrosine recombinase, which acts by catalyzing the cutting and rejoining of the recombining DNA molecules.</text>
</comment>
<keyword evidence="3" id="KW-0229">DNA integration</keyword>
<dbReference type="Gene3D" id="1.10.150.130">
    <property type="match status" value="1"/>
</dbReference>
<dbReference type="PANTHER" id="PTHR30349:SF41">
    <property type="entry name" value="INTEGRASE_RECOMBINASE PROTEIN MJ0367-RELATED"/>
    <property type="match status" value="1"/>
</dbReference>
<dbReference type="InterPro" id="IPR044068">
    <property type="entry name" value="CB"/>
</dbReference>